<dbReference type="AlphaFoldDB" id="A0A8B2P5C8"/>
<dbReference type="InterPro" id="IPR024501">
    <property type="entry name" value="DUF3141"/>
</dbReference>
<evidence type="ECO:0000313" key="3">
    <source>
        <dbReference type="Proteomes" id="UP000249590"/>
    </source>
</evidence>
<organism evidence="2 3">
    <name type="scientific">Acuticoccus sediminis</name>
    <dbReference type="NCBI Taxonomy" id="2184697"/>
    <lineage>
        <taxon>Bacteria</taxon>
        <taxon>Pseudomonadati</taxon>
        <taxon>Pseudomonadota</taxon>
        <taxon>Alphaproteobacteria</taxon>
        <taxon>Hyphomicrobiales</taxon>
        <taxon>Amorphaceae</taxon>
        <taxon>Acuticoccus</taxon>
    </lineage>
</organism>
<reference evidence="2 3" key="1">
    <citation type="submission" date="2018-05" db="EMBL/GenBank/DDBJ databases">
        <title>Acuticoccus sediminis sp. nov., isolated from deep-sea sediment of Indian Ocean.</title>
        <authorList>
            <person name="Liu X."/>
            <person name="Lai Q."/>
            <person name="Du Y."/>
            <person name="Sun F."/>
            <person name="Zhang X."/>
            <person name="Wang S."/>
            <person name="Shao Z."/>
        </authorList>
    </citation>
    <scope>NUCLEOTIDE SEQUENCE [LARGE SCALE GENOMIC DNA]</scope>
    <source>
        <strain evidence="2 3">PTG4-2</strain>
    </source>
</reference>
<evidence type="ECO:0000313" key="2">
    <source>
        <dbReference type="EMBL" id="RAI03789.1"/>
    </source>
</evidence>
<feature type="region of interest" description="Disordered" evidence="1">
    <location>
        <begin position="734"/>
        <end position="775"/>
    </location>
</feature>
<dbReference type="Gene3D" id="3.40.50.1820">
    <property type="entry name" value="alpha/beta hydrolase"/>
    <property type="match status" value="1"/>
</dbReference>
<feature type="region of interest" description="Disordered" evidence="1">
    <location>
        <begin position="1"/>
        <end position="26"/>
    </location>
</feature>
<dbReference type="SUPFAM" id="SSF53474">
    <property type="entry name" value="alpha/beta-Hydrolases"/>
    <property type="match status" value="1"/>
</dbReference>
<dbReference type="InterPro" id="IPR051321">
    <property type="entry name" value="PHA/PHB_synthase"/>
</dbReference>
<dbReference type="PANTHER" id="PTHR36837:SF2">
    <property type="entry name" value="POLY(3-HYDROXYALKANOATE) POLYMERASE SUBUNIT PHAC"/>
    <property type="match status" value="1"/>
</dbReference>
<accession>A0A8B2P5C8</accession>
<dbReference type="Pfam" id="PF11339">
    <property type="entry name" value="DUF3141"/>
    <property type="match status" value="1"/>
</dbReference>
<dbReference type="PANTHER" id="PTHR36837">
    <property type="entry name" value="POLY(3-HYDROXYALKANOATE) POLYMERASE SUBUNIT PHAC"/>
    <property type="match status" value="1"/>
</dbReference>
<dbReference type="InterPro" id="IPR029058">
    <property type="entry name" value="AB_hydrolase_fold"/>
</dbReference>
<name>A0A8B2P5C8_9HYPH</name>
<comment type="caution">
    <text evidence="2">The sequence shown here is derived from an EMBL/GenBank/DDBJ whole genome shotgun (WGS) entry which is preliminary data.</text>
</comment>
<keyword evidence="3" id="KW-1185">Reference proteome</keyword>
<dbReference type="EMBL" id="QHHQ01000001">
    <property type="protein sequence ID" value="RAI03789.1"/>
    <property type="molecule type" value="Genomic_DNA"/>
</dbReference>
<gene>
    <name evidence="2" type="ORF">DLJ53_04755</name>
</gene>
<dbReference type="Proteomes" id="UP000249590">
    <property type="component" value="Unassembled WGS sequence"/>
</dbReference>
<proteinExistence type="predicted"/>
<evidence type="ECO:0000256" key="1">
    <source>
        <dbReference type="SAM" id="MobiDB-lite"/>
    </source>
</evidence>
<protein>
    <recommendedName>
        <fullName evidence="4">Poly(3-hydroxyalkanoate) synthetase</fullName>
    </recommendedName>
</protein>
<sequence>MAGGVGRKAGVGPLSSSTTNRKRPGIAGPAGIPGLFSFDEYQQDALQRFFLTLDVMRRRSEGYREHAAEAVPNVLDYKAELVLDGRTLPRPVNYLLVRIVPPDDVTVDPSRRPFVVVDPRAGHGPGIGGFKADSELGVAMKAGHPSYFVGFLPDPVPGQTIEDVARAEAAFLEEVSRRHPDAEGKPCVVGNCQAGWAVMMLAAIRPELFGPIIVAGAPLSYWAGVKGQYPMRYLGGLLGGSWLTALTSDMGAGVFDGAWLVQNFENQNPANTLWSKQYNLYSKVDTEADRYLGFEKWWGGHVCLNAEEIQFIVDELFIGNKLTSGEITTSDGTVVDLRNIRSPIVVFCSRGDNITPPQQALDWLLDLYDSVDEIRAFGQTIVYTIHDTIGHLGIFVSAGVARKQHDEFASNIDFIDLLPPGLYEAVFEPKDAAGAHPDLVTGDWAMRCEARTLDDIRALGGNDLEDERRFAAAARVSEINLALYRAFVQPFVRASVSPSLAESMRRLHPLRLGYEMFGAGNPWLGWIEQSAAAARKARCPAEPDNPWLAVQEQVSRQVVDGLDTVRKVAETASEDIFRAVYGSAALQAALGIDASSDRRPRKAAKNLLHQRLIEHRVAELRARMREGGLREAVVRALVYVGMARGRVDERGFEAIRRIRQEHPAAKALSLADFKAMVRDQFYMLRIDEEAALAALPGLLPDDEAARAGALEMLGTVLGASGALKGEAAGRLERISGIFSPASPPPPPRRKAPGGAKASGDRTPGANAAHRHDGQA</sequence>
<evidence type="ECO:0008006" key="4">
    <source>
        <dbReference type="Google" id="ProtNLM"/>
    </source>
</evidence>